<keyword evidence="4" id="KW-1185">Reference proteome</keyword>
<sequence>MHAVQEKPMTELGPLDYKPRKSQIGAWVGAIVFAGSFFGLSFTLGNRTAGGGTITWADHAGMIGLGLIGGGVILMFLRLRVRADERGVEIRNIGSTKFLPWEIVTGVNFSAKSQWATVEIADDDEISVMAIQISDKDRAVAAVKHLRALMEQSRRS</sequence>
<evidence type="ECO:0000313" key="4">
    <source>
        <dbReference type="Proteomes" id="UP000308760"/>
    </source>
</evidence>
<dbReference type="AlphaFoldDB" id="A0A4S8QDP1"/>
<evidence type="ECO:0000259" key="2">
    <source>
        <dbReference type="Pfam" id="PF10756"/>
    </source>
</evidence>
<evidence type="ECO:0000313" key="3">
    <source>
        <dbReference type="EMBL" id="THV41761.1"/>
    </source>
</evidence>
<name>A0A4S8QDP1_9ACTN</name>
<reference evidence="3 4" key="2">
    <citation type="submission" date="2019-05" db="EMBL/GenBank/DDBJ databases">
        <title>Glycomyces buryatensis sp. nov.</title>
        <authorList>
            <person name="Nikitina E."/>
        </authorList>
    </citation>
    <scope>NUCLEOTIDE SEQUENCE [LARGE SCALE GENOMIC DNA]</scope>
    <source>
        <strain evidence="3 4">18</strain>
    </source>
</reference>
<comment type="caution">
    <text evidence="3">The sequence shown here is derived from an EMBL/GenBank/DDBJ whole genome shotgun (WGS) entry which is preliminary data.</text>
</comment>
<keyword evidence="1" id="KW-0812">Transmembrane</keyword>
<evidence type="ECO:0000256" key="1">
    <source>
        <dbReference type="SAM" id="Phobius"/>
    </source>
</evidence>
<feature type="transmembrane region" description="Helical" evidence="1">
    <location>
        <begin position="56"/>
        <end position="77"/>
    </location>
</feature>
<dbReference type="RefSeq" id="WP_136534446.1">
    <property type="nucleotide sequence ID" value="NZ_STGY01000041.1"/>
</dbReference>
<dbReference type="OrthoDB" id="5191452at2"/>
<accession>A0A4S8QDP1</accession>
<organism evidence="3 4">
    <name type="scientific">Glycomyces buryatensis</name>
    <dbReference type="NCBI Taxonomy" id="2570927"/>
    <lineage>
        <taxon>Bacteria</taxon>
        <taxon>Bacillati</taxon>
        <taxon>Actinomycetota</taxon>
        <taxon>Actinomycetes</taxon>
        <taxon>Glycomycetales</taxon>
        <taxon>Glycomycetaceae</taxon>
        <taxon>Glycomyces</taxon>
    </lineage>
</organism>
<keyword evidence="1" id="KW-0472">Membrane</keyword>
<keyword evidence="1" id="KW-1133">Transmembrane helix</keyword>
<gene>
    <name evidence="3" type="ORF">FAB82_10255</name>
</gene>
<dbReference type="InterPro" id="IPR019692">
    <property type="entry name" value="CFP-6_PH"/>
</dbReference>
<protein>
    <submittedName>
        <fullName evidence="3">PH domain-containing protein</fullName>
    </submittedName>
</protein>
<dbReference type="EMBL" id="STGY01000041">
    <property type="protein sequence ID" value="THV41761.1"/>
    <property type="molecule type" value="Genomic_DNA"/>
</dbReference>
<proteinExistence type="predicted"/>
<dbReference type="Pfam" id="PF10756">
    <property type="entry name" value="bPH_6"/>
    <property type="match status" value="1"/>
</dbReference>
<reference evidence="4" key="1">
    <citation type="submission" date="2019-04" db="EMBL/GenBank/DDBJ databases">
        <title>Nocardioides xinjiangensis sp. nov.</title>
        <authorList>
            <person name="Liu S."/>
        </authorList>
    </citation>
    <scope>NUCLEOTIDE SEQUENCE [LARGE SCALE GENOMIC DNA]</scope>
    <source>
        <strain evidence="4">18</strain>
    </source>
</reference>
<feature type="transmembrane region" description="Helical" evidence="1">
    <location>
        <begin position="24"/>
        <end position="44"/>
    </location>
</feature>
<dbReference type="Proteomes" id="UP000308760">
    <property type="component" value="Unassembled WGS sequence"/>
</dbReference>
<feature type="domain" description="Low molecular weight protein antigen 6 PH" evidence="2">
    <location>
        <begin position="78"/>
        <end position="147"/>
    </location>
</feature>